<keyword evidence="3" id="KW-1185">Reference proteome</keyword>
<dbReference type="InterPro" id="IPR001173">
    <property type="entry name" value="Glyco_trans_2-like"/>
</dbReference>
<dbReference type="EMBL" id="AP026933">
    <property type="protein sequence ID" value="BDT03356.1"/>
    <property type="molecule type" value="Genomic_DNA"/>
</dbReference>
<protein>
    <submittedName>
        <fullName evidence="2">Glycosyl transferase</fullName>
    </submittedName>
</protein>
<dbReference type="CDD" id="cd00761">
    <property type="entry name" value="Glyco_tranf_GTA_type"/>
    <property type="match status" value="1"/>
</dbReference>
<proteinExistence type="predicted"/>
<name>A0ABM8BU07_9MOLU</name>
<organism evidence="2 3">
    <name type="scientific">Spiroplasma ixodetis</name>
    <dbReference type="NCBI Taxonomy" id="2141"/>
    <lineage>
        <taxon>Bacteria</taxon>
        <taxon>Bacillati</taxon>
        <taxon>Mycoplasmatota</taxon>
        <taxon>Mollicutes</taxon>
        <taxon>Entomoplasmatales</taxon>
        <taxon>Spiroplasmataceae</taxon>
        <taxon>Spiroplasma</taxon>
    </lineage>
</organism>
<dbReference type="GO" id="GO:0016740">
    <property type="term" value="F:transferase activity"/>
    <property type="evidence" value="ECO:0007669"/>
    <property type="project" value="UniProtKB-KW"/>
</dbReference>
<dbReference type="SUPFAM" id="SSF53448">
    <property type="entry name" value="Nucleotide-diphospho-sugar transferases"/>
    <property type="match status" value="1"/>
</dbReference>
<dbReference type="Gene3D" id="3.90.550.10">
    <property type="entry name" value="Spore Coat Polysaccharide Biosynthesis Protein SpsA, Chain A"/>
    <property type="match status" value="1"/>
</dbReference>
<accession>A0ABM8BU07</accession>
<evidence type="ECO:0000313" key="2">
    <source>
        <dbReference type="EMBL" id="BDT03356.1"/>
    </source>
</evidence>
<evidence type="ECO:0000313" key="3">
    <source>
        <dbReference type="Proteomes" id="UP001163387"/>
    </source>
</evidence>
<gene>
    <name evidence="2" type="ORF">SHM_10020</name>
</gene>
<reference evidence="2 3" key="1">
    <citation type="journal article" date="2022" name="Front. Microbiol.">
        <title>Male-killing mechanisms vary between Spiroplasma species.</title>
        <authorList>
            <person name="Arai H."/>
            <person name="Inoue M."/>
            <person name="Kageyama D."/>
        </authorList>
    </citation>
    <scope>NUCLEOTIDE SEQUENCE [LARGE SCALE GENOMIC DNA]</scope>
    <source>
        <strain evidence="3">sHm</strain>
    </source>
</reference>
<keyword evidence="2" id="KW-0808">Transferase</keyword>
<dbReference type="Pfam" id="PF00535">
    <property type="entry name" value="Glycos_transf_2"/>
    <property type="match status" value="1"/>
</dbReference>
<evidence type="ECO:0000259" key="1">
    <source>
        <dbReference type="Pfam" id="PF00535"/>
    </source>
</evidence>
<sequence>MLLTFILYTTSFESEHLDSFLAKIFVNKKTNFEVVVVDDGINNENLEIFSEYFKLYPQNLKMITNYQVSGIAISRNLGLKYISGQYVVILNPTEILSVNFVETVNKILDNNKDLDCIEYCVRYEFDINNVFHSTIRTEVNKLYNLNTTQGKIVFALTTPVLTTKIMKVSIINEYNLQFRKEIQFDSLFLYSFLAHCKTYYAINETLLTSKNNTLENDNIFELMHQWIHILNYYNNYKIKKVLYEELEYAFVRYYLYTLLRFISISKKPALIEKTYNRVKEIIEFKFKNFKKNSYFNTINPNDKFTTYAPDLSTYFKKYFKDNNIRDDSKYWE</sequence>
<dbReference type="InterPro" id="IPR029044">
    <property type="entry name" value="Nucleotide-diphossugar_trans"/>
</dbReference>
<dbReference type="RefSeq" id="WP_281749371.1">
    <property type="nucleotide sequence ID" value="NZ_AP026933.1"/>
</dbReference>
<feature type="domain" description="Glycosyltransferase 2-like" evidence="1">
    <location>
        <begin position="17"/>
        <end position="143"/>
    </location>
</feature>
<dbReference type="Proteomes" id="UP001163387">
    <property type="component" value="Chromosome"/>
</dbReference>